<gene>
    <name evidence="3" type="ORF">FRX31_002050</name>
</gene>
<feature type="transmembrane region" description="Helical" evidence="2">
    <location>
        <begin position="44"/>
        <end position="66"/>
    </location>
</feature>
<evidence type="ECO:0000313" key="4">
    <source>
        <dbReference type="Proteomes" id="UP000554482"/>
    </source>
</evidence>
<feature type="transmembrane region" description="Helical" evidence="2">
    <location>
        <begin position="12"/>
        <end position="32"/>
    </location>
</feature>
<dbReference type="OrthoDB" id="1935779at2759"/>
<proteinExistence type="predicted"/>
<feature type="region of interest" description="Disordered" evidence="1">
    <location>
        <begin position="76"/>
        <end position="96"/>
    </location>
</feature>
<dbReference type="EMBL" id="JABWDY010000105">
    <property type="protein sequence ID" value="KAF5208363.1"/>
    <property type="molecule type" value="Genomic_DNA"/>
</dbReference>
<dbReference type="PANTHER" id="PTHR31344:SF15">
    <property type="entry name" value="EEIG1_EHBP1 PROTEIN AMINO-TERMINAL DOMAIN PROTEIN"/>
    <property type="match status" value="1"/>
</dbReference>
<sequence>MHSNSAYDSILFLLLFKIIKDGTVVVLVFLKMSKIRAEKTSSEMWKVAGLAVLCVVCFTSSAVVALSTNIPTLTPHMQSASKASDEKRTVSSKNTYGDQEQTNSYVKLWKKAFKDACERLCPVRAAGHECGCLPVLARLVMEQCVNRLDVAMFNAILRESVDDIPTDPISDPIRDSKVLPIPAGNSSVGVGVGAQLKNVVR</sequence>
<dbReference type="Proteomes" id="UP000554482">
    <property type="component" value="Unassembled WGS sequence"/>
</dbReference>
<dbReference type="GO" id="GO:0005643">
    <property type="term" value="C:nuclear pore"/>
    <property type="evidence" value="ECO:0007669"/>
    <property type="project" value="InterPro"/>
</dbReference>
<keyword evidence="2" id="KW-0812">Transmembrane</keyword>
<evidence type="ECO:0000313" key="3">
    <source>
        <dbReference type="EMBL" id="KAF5208363.1"/>
    </source>
</evidence>
<reference evidence="3 4" key="1">
    <citation type="submission" date="2020-06" db="EMBL/GenBank/DDBJ databases">
        <title>Transcriptomic and genomic resources for Thalictrum thalictroides and T. hernandezii: Facilitating candidate gene discovery in an emerging model plant lineage.</title>
        <authorList>
            <person name="Arias T."/>
            <person name="Riano-Pachon D.M."/>
            <person name="Di Stilio V.S."/>
        </authorList>
    </citation>
    <scope>NUCLEOTIDE SEQUENCE [LARGE SCALE GENOMIC DNA]</scope>
    <source>
        <strain evidence="4">cv. WT478/WT964</strain>
        <tissue evidence="3">Leaves</tissue>
    </source>
</reference>
<comment type="caution">
    <text evidence="3">The sequence shown here is derived from an EMBL/GenBank/DDBJ whole genome shotgun (WGS) entry which is preliminary data.</text>
</comment>
<keyword evidence="2" id="KW-1133">Transmembrane helix</keyword>
<protein>
    <submittedName>
        <fullName evidence="3">Nucleolar-like protein</fullName>
    </submittedName>
</protein>
<keyword evidence="4" id="KW-1185">Reference proteome</keyword>
<evidence type="ECO:0000256" key="2">
    <source>
        <dbReference type="SAM" id="Phobius"/>
    </source>
</evidence>
<name>A0A7J6XFQ2_THATH</name>
<dbReference type="PANTHER" id="PTHR31344">
    <property type="entry name" value="NUCLEAR PORE COMPLEX PROTEIN NUP205"/>
    <property type="match status" value="1"/>
</dbReference>
<evidence type="ECO:0000256" key="1">
    <source>
        <dbReference type="SAM" id="MobiDB-lite"/>
    </source>
</evidence>
<organism evidence="3 4">
    <name type="scientific">Thalictrum thalictroides</name>
    <name type="common">Rue-anemone</name>
    <name type="synonym">Anemone thalictroides</name>
    <dbReference type="NCBI Taxonomy" id="46969"/>
    <lineage>
        <taxon>Eukaryota</taxon>
        <taxon>Viridiplantae</taxon>
        <taxon>Streptophyta</taxon>
        <taxon>Embryophyta</taxon>
        <taxon>Tracheophyta</taxon>
        <taxon>Spermatophyta</taxon>
        <taxon>Magnoliopsida</taxon>
        <taxon>Ranunculales</taxon>
        <taxon>Ranunculaceae</taxon>
        <taxon>Thalictroideae</taxon>
        <taxon>Thalictrum</taxon>
    </lineage>
</organism>
<dbReference type="AlphaFoldDB" id="A0A7J6XFQ2"/>
<keyword evidence="2" id="KW-0472">Membrane</keyword>
<accession>A0A7J6XFQ2</accession>
<dbReference type="InterPro" id="IPR021827">
    <property type="entry name" value="Nup186/Nup192/Nup205"/>
</dbReference>